<dbReference type="Pfam" id="PF03479">
    <property type="entry name" value="PCC"/>
    <property type="match status" value="1"/>
</dbReference>
<dbReference type="EMBL" id="FMID01000004">
    <property type="protein sequence ID" value="SCL74314.1"/>
    <property type="molecule type" value="Genomic_DNA"/>
</dbReference>
<sequence>MQYSEGQVGRVFTVRIDDGEDFLREIQRFVAAMNIRCGTIQFLGAVRSATIVTGPKEPVIPPSPRGEEIFGGWELLGFATIYPGEDGPSIHLHTAAGKGIRSLAGCLREKAEVYLVIEAIVTEFVGIAAKRLPDEQTGVSLPVFDRMLP</sequence>
<dbReference type="Gene3D" id="3.30.1330.80">
    <property type="entry name" value="Hypothetical protein, similar to alpha- acetolactate decarboxylase, domain 2"/>
    <property type="match status" value="1"/>
</dbReference>
<keyword evidence="2" id="KW-0238">DNA-binding</keyword>
<reference evidence="2 3" key="1">
    <citation type="submission" date="2016-08" db="EMBL/GenBank/DDBJ databases">
        <authorList>
            <person name="Seilhamer J.J."/>
        </authorList>
    </citation>
    <scope>NUCLEOTIDE SEQUENCE [LARGE SCALE GENOMIC DNA]</scope>
    <source>
        <strain evidence="2">L21-II-0</strain>
    </source>
</reference>
<dbReference type="OrthoDB" id="371648at2157"/>
<dbReference type="CDD" id="cd11378">
    <property type="entry name" value="DUF296"/>
    <property type="match status" value="1"/>
</dbReference>
<name>A0A1M4MHD9_9EURY</name>
<organism evidence="2 3">
    <name type="scientific">Methanoculleus chikugoensis</name>
    <dbReference type="NCBI Taxonomy" id="118126"/>
    <lineage>
        <taxon>Archaea</taxon>
        <taxon>Methanobacteriati</taxon>
        <taxon>Methanobacteriota</taxon>
        <taxon>Stenosarchaea group</taxon>
        <taxon>Methanomicrobia</taxon>
        <taxon>Methanomicrobiales</taxon>
        <taxon>Methanomicrobiaceae</taxon>
        <taxon>Methanoculleus</taxon>
    </lineage>
</organism>
<proteinExistence type="predicted"/>
<evidence type="ECO:0000313" key="3">
    <source>
        <dbReference type="Proteomes" id="UP000184671"/>
    </source>
</evidence>
<dbReference type="InterPro" id="IPR005175">
    <property type="entry name" value="PPC_dom"/>
</dbReference>
<dbReference type="AlphaFoldDB" id="A0A1M4MHD9"/>
<accession>A0A1M4MHD9</accession>
<feature type="domain" description="PPC" evidence="1">
    <location>
        <begin position="6"/>
        <end position="145"/>
    </location>
</feature>
<dbReference type="PROSITE" id="PS51742">
    <property type="entry name" value="PPC"/>
    <property type="match status" value="1"/>
</dbReference>
<protein>
    <submittedName>
        <fullName evidence="2">Putative DNA-binding protein with PD1-like DNA-binding motif</fullName>
    </submittedName>
</protein>
<evidence type="ECO:0000313" key="2">
    <source>
        <dbReference type="EMBL" id="SCL74314.1"/>
    </source>
</evidence>
<dbReference type="STRING" id="118126.L21_0188"/>
<dbReference type="PANTHER" id="PTHR34988">
    <property type="entry name" value="PROTEIN, PUTATIVE-RELATED"/>
    <property type="match status" value="1"/>
</dbReference>
<dbReference type="PANTHER" id="PTHR34988:SF1">
    <property type="entry name" value="DNA-BINDING PROTEIN"/>
    <property type="match status" value="1"/>
</dbReference>
<gene>
    <name evidence="2" type="ORF">L21_0188</name>
</gene>
<dbReference type="Proteomes" id="UP000184671">
    <property type="component" value="Unassembled WGS sequence"/>
</dbReference>
<evidence type="ECO:0000259" key="1">
    <source>
        <dbReference type="PROSITE" id="PS51742"/>
    </source>
</evidence>
<dbReference type="RefSeq" id="WP_074368623.1">
    <property type="nucleotide sequence ID" value="NZ_FMID01000004.1"/>
</dbReference>
<dbReference type="SUPFAM" id="SSF117856">
    <property type="entry name" value="AF0104/ALDC/Ptd012-like"/>
    <property type="match status" value="1"/>
</dbReference>
<dbReference type="GO" id="GO:0003677">
    <property type="term" value="F:DNA binding"/>
    <property type="evidence" value="ECO:0007669"/>
    <property type="project" value="UniProtKB-KW"/>
</dbReference>